<evidence type="ECO:0000313" key="2">
    <source>
        <dbReference type="EMBL" id="VDP85950.1"/>
    </source>
</evidence>
<sequence>MSTFYSDLAKEIEDEDTPTEKPAYKLDPEFVDESKRRPNSSTPKRTVRFLDDVGKEHQEVSGDRQFGDSSGF</sequence>
<dbReference type="Proteomes" id="UP000269396">
    <property type="component" value="Unassembled WGS sequence"/>
</dbReference>
<dbReference type="AlphaFoldDB" id="A0A183Q5L1"/>
<organism evidence="2 3">
    <name type="scientific">Schistosoma mattheei</name>
    <dbReference type="NCBI Taxonomy" id="31246"/>
    <lineage>
        <taxon>Eukaryota</taxon>
        <taxon>Metazoa</taxon>
        <taxon>Spiralia</taxon>
        <taxon>Lophotrochozoa</taxon>
        <taxon>Platyhelminthes</taxon>
        <taxon>Trematoda</taxon>
        <taxon>Digenea</taxon>
        <taxon>Strigeidida</taxon>
        <taxon>Schistosomatoidea</taxon>
        <taxon>Schistosomatidae</taxon>
        <taxon>Schistosoma</taxon>
    </lineage>
</organism>
<keyword evidence="3" id="KW-1185">Reference proteome</keyword>
<protein>
    <submittedName>
        <fullName evidence="2">Uncharacterized protein</fullName>
    </submittedName>
</protein>
<feature type="compositionally biased region" description="Basic and acidic residues" evidence="1">
    <location>
        <begin position="18"/>
        <end position="36"/>
    </location>
</feature>
<dbReference type="EMBL" id="UZAL01048985">
    <property type="protein sequence ID" value="VDP85950.1"/>
    <property type="molecule type" value="Genomic_DNA"/>
</dbReference>
<gene>
    <name evidence="2" type="ORF">SMTD_LOCUS21898</name>
</gene>
<feature type="non-terminal residue" evidence="2">
    <location>
        <position position="72"/>
    </location>
</feature>
<feature type="compositionally biased region" description="Basic and acidic residues" evidence="1">
    <location>
        <begin position="48"/>
        <end position="66"/>
    </location>
</feature>
<name>A0A183Q5L1_9TREM</name>
<dbReference type="STRING" id="31246.A0A183Q5L1"/>
<feature type="region of interest" description="Disordered" evidence="1">
    <location>
        <begin position="1"/>
        <end position="72"/>
    </location>
</feature>
<evidence type="ECO:0000313" key="3">
    <source>
        <dbReference type="Proteomes" id="UP000269396"/>
    </source>
</evidence>
<reference evidence="2 3" key="1">
    <citation type="submission" date="2018-11" db="EMBL/GenBank/DDBJ databases">
        <authorList>
            <consortium name="Pathogen Informatics"/>
        </authorList>
    </citation>
    <scope>NUCLEOTIDE SEQUENCE [LARGE SCALE GENOMIC DNA]</scope>
    <source>
        <strain>Denwood</strain>
        <strain evidence="3">Zambia</strain>
    </source>
</reference>
<proteinExistence type="predicted"/>
<evidence type="ECO:0000256" key="1">
    <source>
        <dbReference type="SAM" id="MobiDB-lite"/>
    </source>
</evidence>
<accession>A0A183Q5L1</accession>